<name>A0A9D1I4F7_9FIRM</name>
<dbReference type="Gene3D" id="3.30.1120.170">
    <property type="match status" value="1"/>
</dbReference>
<accession>A0A9D1I4F7</accession>
<feature type="transmembrane region" description="Helical" evidence="7">
    <location>
        <begin position="158"/>
        <end position="178"/>
    </location>
</feature>
<evidence type="ECO:0000256" key="5">
    <source>
        <dbReference type="ARBA" id="ARBA00022989"/>
    </source>
</evidence>
<evidence type="ECO:0000256" key="2">
    <source>
        <dbReference type="ARBA" id="ARBA00004936"/>
    </source>
</evidence>
<evidence type="ECO:0000313" key="10">
    <source>
        <dbReference type="Proteomes" id="UP000824091"/>
    </source>
</evidence>
<dbReference type="SUPFAM" id="SSF53649">
    <property type="entry name" value="Alkaline phosphatase-like"/>
    <property type="match status" value="1"/>
</dbReference>
<dbReference type="GO" id="GO:0016787">
    <property type="term" value="F:hydrolase activity"/>
    <property type="evidence" value="ECO:0007669"/>
    <property type="project" value="UniProtKB-KW"/>
</dbReference>
<keyword evidence="6 7" id="KW-0472">Membrane</keyword>
<protein>
    <submittedName>
        <fullName evidence="9">Sulfatase-like hydrolase/transferase</fullName>
    </submittedName>
</protein>
<evidence type="ECO:0000256" key="4">
    <source>
        <dbReference type="ARBA" id="ARBA00022692"/>
    </source>
</evidence>
<organism evidence="9 10">
    <name type="scientific">Candidatus Fimisoma avicola</name>
    <dbReference type="NCBI Taxonomy" id="2840826"/>
    <lineage>
        <taxon>Bacteria</taxon>
        <taxon>Bacillati</taxon>
        <taxon>Bacillota</taxon>
        <taxon>Clostridia</taxon>
        <taxon>Eubacteriales</taxon>
        <taxon>Candidatus Fimisoma</taxon>
    </lineage>
</organism>
<evidence type="ECO:0000256" key="3">
    <source>
        <dbReference type="ARBA" id="ARBA00022475"/>
    </source>
</evidence>
<feature type="transmembrane region" description="Helical" evidence="7">
    <location>
        <begin position="112"/>
        <end position="138"/>
    </location>
</feature>
<keyword evidence="9" id="KW-0378">Hydrolase</keyword>
<dbReference type="InterPro" id="IPR017850">
    <property type="entry name" value="Alkaline_phosphatase_core_sf"/>
</dbReference>
<dbReference type="GO" id="GO:0005886">
    <property type="term" value="C:plasma membrane"/>
    <property type="evidence" value="ECO:0007669"/>
    <property type="project" value="UniProtKB-SubCell"/>
</dbReference>
<feature type="transmembrane region" description="Helical" evidence="7">
    <location>
        <begin position="37"/>
        <end position="58"/>
    </location>
</feature>
<comment type="subcellular location">
    <subcellularLocation>
        <location evidence="1">Cell membrane</location>
        <topology evidence="1">Multi-pass membrane protein</topology>
    </subcellularLocation>
</comment>
<dbReference type="Gene3D" id="3.40.720.10">
    <property type="entry name" value="Alkaline Phosphatase, subunit A"/>
    <property type="match status" value="1"/>
</dbReference>
<dbReference type="AlphaFoldDB" id="A0A9D1I4F7"/>
<dbReference type="PANTHER" id="PTHR47371:SF3">
    <property type="entry name" value="PHOSPHOGLYCEROL TRANSFERASE I"/>
    <property type="match status" value="1"/>
</dbReference>
<evidence type="ECO:0000259" key="8">
    <source>
        <dbReference type="Pfam" id="PF00884"/>
    </source>
</evidence>
<dbReference type="EMBL" id="DVMO01000101">
    <property type="protein sequence ID" value="HIU28063.1"/>
    <property type="molecule type" value="Genomic_DNA"/>
</dbReference>
<gene>
    <name evidence="9" type="ORF">IAD16_06780</name>
</gene>
<keyword evidence="4 7" id="KW-0812">Transmembrane</keyword>
<evidence type="ECO:0000256" key="1">
    <source>
        <dbReference type="ARBA" id="ARBA00004651"/>
    </source>
</evidence>
<evidence type="ECO:0000256" key="7">
    <source>
        <dbReference type="SAM" id="Phobius"/>
    </source>
</evidence>
<evidence type="ECO:0000256" key="6">
    <source>
        <dbReference type="ARBA" id="ARBA00023136"/>
    </source>
</evidence>
<dbReference type="InterPro" id="IPR050448">
    <property type="entry name" value="OpgB/LTA_synthase_biosynth"/>
</dbReference>
<comment type="caution">
    <text evidence="9">The sequence shown here is derived from an EMBL/GenBank/DDBJ whole genome shotgun (WGS) entry which is preliminary data.</text>
</comment>
<reference evidence="9" key="2">
    <citation type="journal article" date="2021" name="PeerJ">
        <title>Extensive microbial diversity within the chicken gut microbiome revealed by metagenomics and culture.</title>
        <authorList>
            <person name="Gilroy R."/>
            <person name="Ravi A."/>
            <person name="Getino M."/>
            <person name="Pursley I."/>
            <person name="Horton D.L."/>
            <person name="Alikhan N.F."/>
            <person name="Baker D."/>
            <person name="Gharbi K."/>
            <person name="Hall N."/>
            <person name="Watson M."/>
            <person name="Adriaenssens E.M."/>
            <person name="Foster-Nyarko E."/>
            <person name="Jarju S."/>
            <person name="Secka A."/>
            <person name="Antonio M."/>
            <person name="Oren A."/>
            <person name="Chaudhuri R.R."/>
            <person name="La Ragione R."/>
            <person name="Hildebrand F."/>
            <person name="Pallen M.J."/>
        </authorList>
    </citation>
    <scope>NUCLEOTIDE SEQUENCE</scope>
    <source>
        <strain evidence="9">11300</strain>
    </source>
</reference>
<evidence type="ECO:0000313" key="9">
    <source>
        <dbReference type="EMBL" id="HIU28063.1"/>
    </source>
</evidence>
<proteinExistence type="predicted"/>
<reference evidence="9" key="1">
    <citation type="submission" date="2020-10" db="EMBL/GenBank/DDBJ databases">
        <authorList>
            <person name="Gilroy R."/>
        </authorList>
    </citation>
    <scope>NUCLEOTIDE SEQUENCE</scope>
    <source>
        <strain evidence="9">11300</strain>
    </source>
</reference>
<dbReference type="InterPro" id="IPR000917">
    <property type="entry name" value="Sulfatase_N"/>
</dbReference>
<comment type="pathway">
    <text evidence="2">Cell wall biogenesis; lipoteichoic acid biosynthesis.</text>
</comment>
<dbReference type="Pfam" id="PF00884">
    <property type="entry name" value="Sulfatase"/>
    <property type="match status" value="1"/>
</dbReference>
<feature type="domain" description="Sulfatase N-terminal" evidence="8">
    <location>
        <begin position="285"/>
        <end position="571"/>
    </location>
</feature>
<dbReference type="PANTHER" id="PTHR47371">
    <property type="entry name" value="LIPOTEICHOIC ACID SYNTHASE"/>
    <property type="match status" value="1"/>
</dbReference>
<feature type="transmembrane region" description="Helical" evidence="7">
    <location>
        <begin position="70"/>
        <end position="92"/>
    </location>
</feature>
<keyword evidence="3" id="KW-1003">Cell membrane</keyword>
<sequence length="652" mass="73600">MKVRAKDFALLAVIFAGLVMMEVVFRGATIGFEATDYLFTEILLITLMSLSCASLIFFFRTAIPGRGGKIIYGALIAAVTVLFLSQTVYYTIFDTYYTVYSFMNGAQVVEFMSVIINAIFRCIIPFLMITAVGVFIGIIGCRKNFAHDMQQERRKTRVFFVVLSLLLCAGTLSGSILFSSVKDDDPKSPYQALYGTGEIQNSVRCTGLIGAMGIDGWKLLVGFEPDVEVDEPYVEPEPEDNIIESLDFAQLAENEDDKTIKVIHEYFGSITPTKQNDKTGIFQGKNLIFITAESFSDMAVDPVHTPTLYKLMTEGYHFTNFYNPIWGVSTLDGEYVNLLSLVPKPGVWSMKESHDNALPFTLGHQFGNLGYETKAYHDHSVFYYNRDISHPNLGYDFKGQDQGYSFTDQWPESDLEMVDKTTPDFLTPDENGQIQPFHVYYLTVSGHLGYTFLGNSMAHKHQDEVADMDMSEGCRAYVACNMELDQAVELLIQRLDEAGVLQDTVIAIAGDHYPYGLTVDEISEFRGHDIDTEYEMYQSTFLLWTPGMEPETVDKLCGNMDILPTLSNMFGLEYDSRLFMGKDIFSDSEGFVAFKDKNWISEKGTREDLLETDPGYVEKIDSKVADMFNFSALVLDEDYYSYLLPYMQKRSG</sequence>
<dbReference type="CDD" id="cd16015">
    <property type="entry name" value="LTA_synthase"/>
    <property type="match status" value="1"/>
</dbReference>
<dbReference type="Proteomes" id="UP000824091">
    <property type="component" value="Unassembled WGS sequence"/>
</dbReference>
<keyword evidence="5 7" id="KW-1133">Transmembrane helix</keyword>